<feature type="domain" description="PepSY" evidence="2">
    <location>
        <begin position="48"/>
        <end position="112"/>
    </location>
</feature>
<protein>
    <recommendedName>
        <fullName evidence="2">PepSY domain-containing protein</fullName>
    </recommendedName>
</protein>
<feature type="domain" description="PepSY" evidence="2">
    <location>
        <begin position="132"/>
        <end position="187"/>
    </location>
</feature>
<dbReference type="EMBL" id="BMZR01000009">
    <property type="protein sequence ID" value="GHD37919.1"/>
    <property type="molecule type" value="Genomic_DNA"/>
</dbReference>
<gene>
    <name evidence="3" type="ORF">GCM10016272_26600</name>
</gene>
<feature type="signal peptide" evidence="1">
    <location>
        <begin position="1"/>
        <end position="26"/>
    </location>
</feature>
<dbReference type="Proteomes" id="UP000610203">
    <property type="component" value="Unassembled WGS sequence"/>
</dbReference>
<keyword evidence="1" id="KW-0732">Signal</keyword>
<dbReference type="Gene3D" id="3.10.450.40">
    <property type="match status" value="2"/>
</dbReference>
<dbReference type="RefSeq" id="WP_189586893.1">
    <property type="nucleotide sequence ID" value="NZ_BMZR01000009.1"/>
</dbReference>
<accession>A0ABQ3GTQ6</accession>
<sequence>MKNLSTLTKSAIIALTIAGVGATAIAAPATNTKAVTGSSEAVSAMQSKISLTQAIDIAKQNAKGDLVSAEFDYDDEDDDNSATTGEYEVEFISNGTAYEIKIDANTGKVIETDEEKLDKKDMAEYSALMQAKVTLTSAMQKATQSVNGQVIGVEFELEKGQALYDIEVVKDNQIYDVSIDANTGKILISQVDMEEED</sequence>
<reference evidence="4" key="1">
    <citation type="journal article" date="2019" name="Int. J. Syst. Evol. Microbiol.">
        <title>The Global Catalogue of Microorganisms (GCM) 10K type strain sequencing project: providing services to taxonomists for standard genome sequencing and annotation.</title>
        <authorList>
            <consortium name="The Broad Institute Genomics Platform"/>
            <consortium name="The Broad Institute Genome Sequencing Center for Infectious Disease"/>
            <person name="Wu L."/>
            <person name="Ma J."/>
        </authorList>
    </citation>
    <scope>NUCLEOTIDE SEQUENCE [LARGE SCALE GENOMIC DNA]</scope>
    <source>
        <strain evidence="4">KCTC 42280</strain>
    </source>
</reference>
<feature type="chain" id="PRO_5045236850" description="PepSY domain-containing protein" evidence="1">
    <location>
        <begin position="27"/>
        <end position="197"/>
    </location>
</feature>
<proteinExistence type="predicted"/>
<evidence type="ECO:0000313" key="3">
    <source>
        <dbReference type="EMBL" id="GHD37919.1"/>
    </source>
</evidence>
<evidence type="ECO:0000256" key="1">
    <source>
        <dbReference type="SAM" id="SignalP"/>
    </source>
</evidence>
<organism evidence="3 4">
    <name type="scientific">Psychrobacter glaciei</name>
    <dbReference type="NCBI Taxonomy" id="619771"/>
    <lineage>
        <taxon>Bacteria</taxon>
        <taxon>Pseudomonadati</taxon>
        <taxon>Pseudomonadota</taxon>
        <taxon>Gammaproteobacteria</taxon>
        <taxon>Moraxellales</taxon>
        <taxon>Moraxellaceae</taxon>
        <taxon>Psychrobacter</taxon>
    </lineage>
</organism>
<evidence type="ECO:0000259" key="2">
    <source>
        <dbReference type="Pfam" id="PF03413"/>
    </source>
</evidence>
<comment type="caution">
    <text evidence="3">The sequence shown here is derived from an EMBL/GenBank/DDBJ whole genome shotgun (WGS) entry which is preliminary data.</text>
</comment>
<name>A0ABQ3GTQ6_9GAMM</name>
<keyword evidence="4" id="KW-1185">Reference proteome</keyword>
<evidence type="ECO:0000313" key="4">
    <source>
        <dbReference type="Proteomes" id="UP000610203"/>
    </source>
</evidence>
<dbReference type="Pfam" id="PF03413">
    <property type="entry name" value="PepSY"/>
    <property type="match status" value="2"/>
</dbReference>
<dbReference type="InterPro" id="IPR025711">
    <property type="entry name" value="PepSY"/>
</dbReference>